<dbReference type="WBParaSite" id="JU765_v2.g9801.t1">
    <property type="protein sequence ID" value="JU765_v2.g9801.t1"/>
    <property type="gene ID" value="JU765_v2.g9801"/>
</dbReference>
<sequence length="412" mass="47961">MFVIYLKNMIVVADRCSTLAQELWVIVIEKLLQIDAIISRSTRDATNRYVSDETSLFVMEEDDIRIDETKKQLEVELTDKLDKCMTLILARISKNRKKIKGECTKDAVQWIKNLDFDDNLDSLFEQFWPAFVETTLQAHDVQSVPFIWFYFCSFEEKYLNFMLRILWNLVAMPSFAPNEWKKSQNAANFLGAFIARSNYVSFDKAFSWMKKMADWCNEYINAAGLRKNVEGCLQHGTFYSVVQALLFVFSFRYKEFVENDCVKEVIQNWGLQRIIHSQFQPLRFISRIIALGFTTISRQLQIVYCFHILDDEPGKSPIEHYLPFSILQLPISSSILVPLIRKFQPADDDVDKISIDFNEDIKKRQDSSGDGDYDFMDDDDMEIEQTNVNNILSTSPISAFAATVTKAKYYTH</sequence>
<organism evidence="1 2">
    <name type="scientific">Panagrolaimus sp. JU765</name>
    <dbReference type="NCBI Taxonomy" id="591449"/>
    <lineage>
        <taxon>Eukaryota</taxon>
        <taxon>Metazoa</taxon>
        <taxon>Ecdysozoa</taxon>
        <taxon>Nematoda</taxon>
        <taxon>Chromadorea</taxon>
        <taxon>Rhabditida</taxon>
        <taxon>Tylenchina</taxon>
        <taxon>Panagrolaimomorpha</taxon>
        <taxon>Panagrolaimoidea</taxon>
        <taxon>Panagrolaimidae</taxon>
        <taxon>Panagrolaimus</taxon>
    </lineage>
</organism>
<evidence type="ECO:0000313" key="2">
    <source>
        <dbReference type="WBParaSite" id="JU765_v2.g9801.t1"/>
    </source>
</evidence>
<name>A0AC34RT19_9BILA</name>
<evidence type="ECO:0000313" key="1">
    <source>
        <dbReference type="Proteomes" id="UP000887576"/>
    </source>
</evidence>
<accession>A0AC34RT19</accession>
<dbReference type="Proteomes" id="UP000887576">
    <property type="component" value="Unplaced"/>
</dbReference>
<protein>
    <submittedName>
        <fullName evidence="2">Uncharacterized protein</fullName>
    </submittedName>
</protein>
<proteinExistence type="predicted"/>
<reference evidence="2" key="1">
    <citation type="submission" date="2022-11" db="UniProtKB">
        <authorList>
            <consortium name="WormBaseParasite"/>
        </authorList>
    </citation>
    <scope>IDENTIFICATION</scope>
</reference>